<keyword evidence="8" id="KW-1003">Cell membrane</keyword>
<evidence type="ECO:0000256" key="5">
    <source>
        <dbReference type="ARBA" id="ARBA00022106"/>
    </source>
</evidence>
<feature type="transmembrane region" description="Helical" evidence="15">
    <location>
        <begin position="199"/>
        <end position="218"/>
    </location>
</feature>
<comment type="similarity">
    <text evidence="3">Belongs to the multi antimicrobial extrusion (MATE) (TC 2.A.66.1) family. MepA subfamily.</text>
</comment>
<organism evidence="16 17">
    <name type="scientific">Parafannyhessea umbonata</name>
    <dbReference type="NCBI Taxonomy" id="604330"/>
    <lineage>
        <taxon>Bacteria</taxon>
        <taxon>Bacillati</taxon>
        <taxon>Actinomycetota</taxon>
        <taxon>Coriobacteriia</taxon>
        <taxon>Coriobacteriales</taxon>
        <taxon>Atopobiaceae</taxon>
        <taxon>Parafannyhessea</taxon>
    </lineage>
</organism>
<feature type="transmembrane region" description="Helical" evidence="15">
    <location>
        <begin position="317"/>
        <end position="346"/>
    </location>
</feature>
<keyword evidence="13" id="KW-0046">Antibiotic resistance</keyword>
<keyword evidence="7" id="KW-0050">Antiport</keyword>
<keyword evidence="12 15" id="KW-0472">Membrane</keyword>
<feature type="transmembrane region" description="Helical" evidence="15">
    <location>
        <begin position="95"/>
        <end position="119"/>
    </location>
</feature>
<evidence type="ECO:0000256" key="3">
    <source>
        <dbReference type="ARBA" id="ARBA00008417"/>
    </source>
</evidence>
<feature type="transmembrane region" description="Helical" evidence="15">
    <location>
        <begin position="139"/>
        <end position="158"/>
    </location>
</feature>
<keyword evidence="6" id="KW-0813">Transport</keyword>
<dbReference type="EMBL" id="FNWT01000001">
    <property type="protein sequence ID" value="SEH36179.1"/>
    <property type="molecule type" value="Genomic_DNA"/>
</dbReference>
<keyword evidence="9 15" id="KW-0812">Transmembrane</keyword>
<evidence type="ECO:0000313" key="16">
    <source>
        <dbReference type="EMBL" id="SEH36179.1"/>
    </source>
</evidence>
<reference evidence="16 17" key="1">
    <citation type="submission" date="2016-10" db="EMBL/GenBank/DDBJ databases">
        <authorList>
            <person name="Varghese N."/>
            <person name="Submissions S."/>
        </authorList>
    </citation>
    <scope>NUCLEOTIDE SEQUENCE [LARGE SCALE GENOMIC DNA]</scope>
    <source>
        <strain evidence="16 17">WCP15</strain>
    </source>
</reference>
<evidence type="ECO:0000256" key="1">
    <source>
        <dbReference type="ARBA" id="ARBA00003408"/>
    </source>
</evidence>
<feature type="transmembrane region" description="Helical" evidence="15">
    <location>
        <begin position="391"/>
        <end position="414"/>
    </location>
</feature>
<dbReference type="InterPro" id="IPR048279">
    <property type="entry name" value="MdtK-like"/>
</dbReference>
<dbReference type="InterPro" id="IPR045070">
    <property type="entry name" value="MATE_MepA-like"/>
</dbReference>
<evidence type="ECO:0000256" key="4">
    <source>
        <dbReference type="ARBA" id="ARBA00020268"/>
    </source>
</evidence>
<dbReference type="InterPro" id="IPR050222">
    <property type="entry name" value="MATE_MdtK"/>
</dbReference>
<feature type="transmembrane region" description="Helical" evidence="15">
    <location>
        <begin position="170"/>
        <end position="193"/>
    </location>
</feature>
<gene>
    <name evidence="16" type="ORF">SAMN05216447_10112</name>
</gene>
<sequence>MQKYGTKYQEMTERPVKPLVISLALPALASNLVTAIYNISDTFFVGHINTAASGAVGVSFVAMTTIQAAGFFLGQGTGNAISRYLGSKQNERANVMSSTGLAAALLLGLLIAILGHVFLEPLCLISGSTQTILPYAKTFIGIILIGAPWMCASLMLNMQMRFEGEASHSMYAIMTGAVLNMLLTPILVFGVGLGIAGSALSTIICEFIGFCLLLRAMIKSGLTKLSPRYVQLTPALAREVFNGGFPSFVRQVMLGVATTLLNNAAKPFGDAAVAAIAIVQRITGFGNYVQIAIGQGFQPVIGFNLGARKYDRIREGYFFSLKVAFGTVLCIGTLTCVFAPELIWFFRNDPEVVRVGTLTLRLVSFTMPLTGAAMITNFLLQTSGKMWRATILGACRLGLVLGPVVLVLSHALGLTGVQISQPMTDLITGLVTVPMAASVLHELAGDEKRHLAFLEKSQAPEAEAK</sequence>
<evidence type="ECO:0000256" key="8">
    <source>
        <dbReference type="ARBA" id="ARBA00022475"/>
    </source>
</evidence>
<dbReference type="NCBIfam" id="TIGR00797">
    <property type="entry name" value="matE"/>
    <property type="match status" value="1"/>
</dbReference>
<evidence type="ECO:0000256" key="13">
    <source>
        <dbReference type="ARBA" id="ARBA00023251"/>
    </source>
</evidence>
<dbReference type="InterPro" id="IPR002528">
    <property type="entry name" value="MATE_fam"/>
</dbReference>
<dbReference type="Pfam" id="PF01554">
    <property type="entry name" value="MatE"/>
    <property type="match status" value="2"/>
</dbReference>
<evidence type="ECO:0000256" key="2">
    <source>
        <dbReference type="ARBA" id="ARBA00004651"/>
    </source>
</evidence>
<evidence type="ECO:0000256" key="6">
    <source>
        <dbReference type="ARBA" id="ARBA00022448"/>
    </source>
</evidence>
<comment type="caution">
    <text evidence="16">The sequence shown here is derived from an EMBL/GenBank/DDBJ whole genome shotgun (WGS) entry which is preliminary data.</text>
</comment>
<dbReference type="PANTHER" id="PTHR43298:SF2">
    <property type="entry name" value="FMN_FAD EXPORTER YEEO-RELATED"/>
    <property type="match status" value="1"/>
</dbReference>
<name>A0A1H6HK64_9ACTN</name>
<accession>A0A1H6HK64</accession>
<keyword evidence="17" id="KW-1185">Reference proteome</keyword>
<dbReference type="PANTHER" id="PTHR43298">
    <property type="entry name" value="MULTIDRUG RESISTANCE PROTEIN NORM-RELATED"/>
    <property type="match status" value="1"/>
</dbReference>
<dbReference type="RefSeq" id="WP_078686259.1">
    <property type="nucleotide sequence ID" value="NZ_FNWT01000001.1"/>
</dbReference>
<dbReference type="CDD" id="cd13143">
    <property type="entry name" value="MATE_MepA_like"/>
    <property type="match status" value="1"/>
</dbReference>
<evidence type="ECO:0000256" key="7">
    <source>
        <dbReference type="ARBA" id="ARBA00022449"/>
    </source>
</evidence>
<proteinExistence type="inferred from homology"/>
<protein>
    <recommendedName>
        <fullName evidence="5">Multidrug export protein MepA</fullName>
    </recommendedName>
    <alternativeName>
        <fullName evidence="14">Multidrug-efflux transporter</fullName>
    </alternativeName>
    <alternativeName>
        <fullName evidence="4">Probable multidrug resistance protein NorM</fullName>
    </alternativeName>
</protein>
<feature type="transmembrane region" description="Helical" evidence="15">
    <location>
        <begin position="51"/>
        <end position="74"/>
    </location>
</feature>
<evidence type="ECO:0000256" key="11">
    <source>
        <dbReference type="ARBA" id="ARBA00023065"/>
    </source>
</evidence>
<dbReference type="PIRSF" id="PIRSF006603">
    <property type="entry name" value="DinF"/>
    <property type="match status" value="1"/>
</dbReference>
<evidence type="ECO:0000256" key="9">
    <source>
        <dbReference type="ARBA" id="ARBA00022692"/>
    </source>
</evidence>
<dbReference type="Proteomes" id="UP000199135">
    <property type="component" value="Unassembled WGS sequence"/>
</dbReference>
<comment type="function">
    <text evidence="1">Multidrug efflux pump.</text>
</comment>
<keyword evidence="11" id="KW-0406">Ion transport</keyword>
<evidence type="ECO:0000256" key="12">
    <source>
        <dbReference type="ARBA" id="ARBA00023136"/>
    </source>
</evidence>
<keyword evidence="10 15" id="KW-1133">Transmembrane helix</keyword>
<evidence type="ECO:0000256" key="14">
    <source>
        <dbReference type="ARBA" id="ARBA00031636"/>
    </source>
</evidence>
<evidence type="ECO:0000256" key="15">
    <source>
        <dbReference type="SAM" id="Phobius"/>
    </source>
</evidence>
<evidence type="ECO:0000313" key="17">
    <source>
        <dbReference type="Proteomes" id="UP000199135"/>
    </source>
</evidence>
<evidence type="ECO:0000256" key="10">
    <source>
        <dbReference type="ARBA" id="ARBA00022989"/>
    </source>
</evidence>
<feature type="transmembrane region" description="Helical" evidence="15">
    <location>
        <begin position="358"/>
        <end position="379"/>
    </location>
</feature>
<comment type="subcellular location">
    <subcellularLocation>
        <location evidence="2">Cell membrane</location>
        <topology evidence="2">Multi-pass membrane protein</topology>
    </subcellularLocation>
</comment>